<dbReference type="InterPro" id="IPR036390">
    <property type="entry name" value="WH_DNA-bd_sf"/>
</dbReference>
<dbReference type="AlphaFoldDB" id="A0A3M8CJS3"/>
<dbReference type="EMBL" id="RHHR01000009">
    <property type="protein sequence ID" value="RNB75843.1"/>
    <property type="molecule type" value="Genomic_DNA"/>
</dbReference>
<gene>
    <name evidence="4" type="ORF">EDM52_05365</name>
</gene>
<dbReference type="Pfam" id="PF25583">
    <property type="entry name" value="WCX"/>
    <property type="match status" value="1"/>
</dbReference>
<feature type="domain" description="WYL" evidence="2">
    <location>
        <begin position="142"/>
        <end position="212"/>
    </location>
</feature>
<protein>
    <submittedName>
        <fullName evidence="4">YafY family transcriptional regulator</fullName>
    </submittedName>
</protein>
<dbReference type="InterPro" id="IPR026881">
    <property type="entry name" value="WYL_dom"/>
</dbReference>
<dbReference type="SUPFAM" id="SSF46785">
    <property type="entry name" value="Winged helix' DNA-binding domain"/>
    <property type="match status" value="1"/>
</dbReference>
<dbReference type="PROSITE" id="PS52050">
    <property type="entry name" value="WYL"/>
    <property type="match status" value="1"/>
</dbReference>
<dbReference type="InterPro" id="IPR013196">
    <property type="entry name" value="HTH_11"/>
</dbReference>
<dbReference type="PANTHER" id="PTHR34580">
    <property type="match status" value="1"/>
</dbReference>
<evidence type="ECO:0000259" key="3">
    <source>
        <dbReference type="Pfam" id="PF25583"/>
    </source>
</evidence>
<reference evidence="4 5" key="1">
    <citation type="submission" date="2018-10" db="EMBL/GenBank/DDBJ databases">
        <title>Phylogenomics of Brevibacillus.</title>
        <authorList>
            <person name="Dunlap C."/>
        </authorList>
    </citation>
    <scope>NUCLEOTIDE SEQUENCE [LARGE SCALE GENOMIC DNA]</scope>
    <source>
        <strain evidence="4 5">JCM 12215</strain>
    </source>
</reference>
<dbReference type="InterPro" id="IPR051534">
    <property type="entry name" value="CBASS_pafABC_assoc_protein"/>
</dbReference>
<dbReference type="InterPro" id="IPR057727">
    <property type="entry name" value="WCX_dom"/>
</dbReference>
<dbReference type="Gene3D" id="1.10.10.10">
    <property type="entry name" value="Winged helix-like DNA-binding domain superfamily/Winged helix DNA-binding domain"/>
    <property type="match status" value="1"/>
</dbReference>
<dbReference type="Pfam" id="PF13280">
    <property type="entry name" value="WYL"/>
    <property type="match status" value="1"/>
</dbReference>
<keyword evidence="5" id="KW-1185">Reference proteome</keyword>
<sequence>MNKTDRMLAIVLELQRKELLRAEDLAAIFETSVRTIYRDIQALSESGVPIIGATGIGYSLVDGYFLPPVNFTAEEAVTLLIGTDWIEQHFDAGYGAKAQSSQKKIEAILPQSAREEVERIRSTMKLVTANGYQISDDELRFMELIRSALIEKRKVSFHYVKSLPEADGNRHSFRVVAPYGLVLVQGTWTLLAHCDLRNELRHFRLSRMKELTLLQEEYRLPDDFHLKQYKPPDDRNIQVRILADTSIRDKMMESRNFFMEKIEEHPDGLLVSLRVRHPEDLLKWVLGWGGDVVVLEPDSLRKFVREEAQKMLERY</sequence>
<evidence type="ECO:0000313" key="5">
    <source>
        <dbReference type="Proteomes" id="UP000282028"/>
    </source>
</evidence>
<proteinExistence type="predicted"/>
<organism evidence="4 5">
    <name type="scientific">Brevibacillus invocatus</name>
    <dbReference type="NCBI Taxonomy" id="173959"/>
    <lineage>
        <taxon>Bacteria</taxon>
        <taxon>Bacillati</taxon>
        <taxon>Bacillota</taxon>
        <taxon>Bacilli</taxon>
        <taxon>Bacillales</taxon>
        <taxon>Paenibacillaceae</taxon>
        <taxon>Brevibacillus</taxon>
    </lineage>
</organism>
<dbReference type="OrthoDB" id="9815009at2"/>
<dbReference type="Pfam" id="PF08279">
    <property type="entry name" value="HTH_11"/>
    <property type="match status" value="1"/>
</dbReference>
<evidence type="ECO:0000259" key="2">
    <source>
        <dbReference type="Pfam" id="PF13280"/>
    </source>
</evidence>
<dbReference type="Proteomes" id="UP000282028">
    <property type="component" value="Unassembled WGS sequence"/>
</dbReference>
<accession>A0A3M8CJS3</accession>
<dbReference type="InterPro" id="IPR028349">
    <property type="entry name" value="PafC-like"/>
</dbReference>
<dbReference type="RefSeq" id="WP_122908000.1">
    <property type="nucleotide sequence ID" value="NZ_CBCSBE010000004.1"/>
</dbReference>
<evidence type="ECO:0000313" key="4">
    <source>
        <dbReference type="EMBL" id="RNB75843.1"/>
    </source>
</evidence>
<dbReference type="PIRSF" id="PIRSF016838">
    <property type="entry name" value="PafC"/>
    <property type="match status" value="1"/>
</dbReference>
<feature type="domain" description="WCX" evidence="3">
    <location>
        <begin position="237"/>
        <end position="312"/>
    </location>
</feature>
<name>A0A3M8CJS3_9BACL</name>
<comment type="caution">
    <text evidence="4">The sequence shown here is derived from an EMBL/GenBank/DDBJ whole genome shotgun (WGS) entry which is preliminary data.</text>
</comment>
<feature type="domain" description="Helix-turn-helix type 11" evidence="1">
    <location>
        <begin position="6"/>
        <end position="58"/>
    </location>
</feature>
<evidence type="ECO:0000259" key="1">
    <source>
        <dbReference type="Pfam" id="PF08279"/>
    </source>
</evidence>
<dbReference type="InterPro" id="IPR036388">
    <property type="entry name" value="WH-like_DNA-bd_sf"/>
</dbReference>
<dbReference type="PANTHER" id="PTHR34580:SF1">
    <property type="entry name" value="PROTEIN PAFC"/>
    <property type="match status" value="1"/>
</dbReference>